<dbReference type="EMBL" id="CP077073">
    <property type="protein sequence ID" value="QXH33081.1"/>
    <property type="molecule type" value="Genomic_DNA"/>
</dbReference>
<accession>A0ABX8M118</accession>
<evidence type="ECO:0000313" key="1">
    <source>
        <dbReference type="EMBL" id="QXH33081.1"/>
    </source>
</evidence>
<gene>
    <name evidence="1" type="ORF">KSS95_12840</name>
</gene>
<reference evidence="1" key="1">
    <citation type="journal article" date="2021" name="Microorganisms">
        <title>The Ever-Expanding Pseudomonas Genus: Description of 43 New Species and Partition of the Pseudomonas putida Group.</title>
        <authorList>
            <person name="Girard L."/>
            <person name="Lood C."/>
            <person name="Hofte M."/>
            <person name="Vandamme P."/>
            <person name="Rokni-Zadeh H."/>
            <person name="van Noort V."/>
            <person name="Lavigne R."/>
            <person name="De Mot R."/>
        </authorList>
    </citation>
    <scope>NUCLEOTIDE SEQUENCE</scope>
    <source>
        <strain evidence="1">COW39</strain>
    </source>
</reference>
<organism evidence="1 2">
    <name type="scientific">Pseudomonas muyukensis</name>
    <dbReference type="NCBI Taxonomy" id="2842357"/>
    <lineage>
        <taxon>Bacteria</taxon>
        <taxon>Pseudomonadati</taxon>
        <taxon>Pseudomonadota</taxon>
        <taxon>Gammaproteobacteria</taxon>
        <taxon>Pseudomonadales</taxon>
        <taxon>Pseudomonadaceae</taxon>
        <taxon>Pseudomonas</taxon>
    </lineage>
</organism>
<dbReference type="Proteomes" id="UP001047646">
    <property type="component" value="Chromosome"/>
</dbReference>
<evidence type="ECO:0000313" key="2">
    <source>
        <dbReference type="Proteomes" id="UP001047646"/>
    </source>
</evidence>
<protein>
    <submittedName>
        <fullName evidence="1">Uncharacterized protein</fullName>
    </submittedName>
</protein>
<proteinExistence type="predicted"/>
<dbReference type="RefSeq" id="WP_217847480.1">
    <property type="nucleotide sequence ID" value="NZ_CP077073.1"/>
</dbReference>
<sequence length="104" mass="11724">MSVWSEIFSGAVGALVVLAVQKGVSFWADRRDSQAIYQWLESESKIPGAPDYRSTRAIASNANLTEERVRQLCSVDTRIHLSTGTNPDLWTLNESKRDPQHQMF</sequence>
<name>A0ABX8M118_9PSED</name>
<keyword evidence="2" id="KW-1185">Reference proteome</keyword>